<dbReference type="GO" id="GO:0071973">
    <property type="term" value="P:bacterial-type flagellum-dependent cell motility"/>
    <property type="evidence" value="ECO:0007669"/>
    <property type="project" value="InterPro"/>
</dbReference>
<evidence type="ECO:0000256" key="5">
    <source>
        <dbReference type="ARBA" id="ARBA00022500"/>
    </source>
</evidence>
<dbReference type="Pfam" id="PF03748">
    <property type="entry name" value="FliL"/>
    <property type="match status" value="1"/>
</dbReference>
<evidence type="ECO:0000256" key="3">
    <source>
        <dbReference type="ARBA" id="ARBA00008281"/>
    </source>
</evidence>
<keyword evidence="7 10" id="KW-0283">Flagellar rotation</keyword>
<keyword evidence="12" id="KW-0282">Flagellum</keyword>
<dbReference type="InterPro" id="IPR005503">
    <property type="entry name" value="FliL"/>
</dbReference>
<keyword evidence="10" id="KW-0997">Cell inner membrane</keyword>
<comment type="subcellular location">
    <subcellularLocation>
        <location evidence="10">Cell inner membrane</location>
    </subcellularLocation>
    <subcellularLocation>
        <location evidence="2">Cell membrane</location>
        <topology evidence="2">Single-pass membrane protein</topology>
    </subcellularLocation>
</comment>
<reference evidence="12" key="1">
    <citation type="submission" date="2023-02" db="EMBL/GenBank/DDBJ databases">
        <title>Description and genomic characterization of Salipiger bruguierae sp. nov., isolated from the sediment of mangrove plant Bruguiera sexangula.</title>
        <authorList>
            <person name="Long M."/>
        </authorList>
    </citation>
    <scope>NUCLEOTIDE SEQUENCE</scope>
    <source>
        <strain evidence="12">H15</strain>
    </source>
</reference>
<dbReference type="RefSeq" id="WP_353473537.1">
    <property type="nucleotide sequence ID" value="NZ_CP123384.1"/>
</dbReference>
<evidence type="ECO:0000256" key="10">
    <source>
        <dbReference type="RuleBase" id="RU364125"/>
    </source>
</evidence>
<evidence type="ECO:0000256" key="2">
    <source>
        <dbReference type="ARBA" id="ARBA00004162"/>
    </source>
</evidence>
<dbReference type="GO" id="GO:0006935">
    <property type="term" value="P:chemotaxis"/>
    <property type="evidence" value="ECO:0007669"/>
    <property type="project" value="UniProtKB-KW"/>
</dbReference>
<keyword evidence="5 10" id="KW-0145">Chemotaxis</keyword>
<protein>
    <recommendedName>
        <fullName evidence="10">Flagellar protein FliL</fullName>
    </recommendedName>
</protein>
<dbReference type="GO" id="GO:0005886">
    <property type="term" value="C:plasma membrane"/>
    <property type="evidence" value="ECO:0007669"/>
    <property type="project" value="UniProtKB-SubCell"/>
</dbReference>
<evidence type="ECO:0000313" key="12">
    <source>
        <dbReference type="EMBL" id="XCC94710.1"/>
    </source>
</evidence>
<keyword evidence="8" id="KW-1133">Transmembrane helix</keyword>
<proteinExistence type="inferred from homology"/>
<feature type="region of interest" description="Disordered" evidence="11">
    <location>
        <begin position="28"/>
        <end position="79"/>
    </location>
</feature>
<keyword evidence="12" id="KW-0966">Cell projection</keyword>
<evidence type="ECO:0000256" key="11">
    <source>
        <dbReference type="SAM" id="MobiDB-lite"/>
    </source>
</evidence>
<name>A0AAU8AJ07_9RHOB</name>
<sequence>MKKLLPLLLALIGTGAGIGAGLFLAPSPDSGAEHASAEPGTAQDGGHPAEPAAGSGDHTAADQGASEHGGSEHGEGESGTEYVKLNNQFVVPVVEDSRVAALVVLSISLEVAAGSAAATFEEEPKLRDGFLRTLFDHANIGGFDGNFTETPRMDALRRVLFETARNILGARVRDVLITDIARQDN</sequence>
<comment type="similarity">
    <text evidence="3 10">Belongs to the FliL family.</text>
</comment>
<dbReference type="EMBL" id="CP123384">
    <property type="protein sequence ID" value="XCC94710.1"/>
    <property type="molecule type" value="Genomic_DNA"/>
</dbReference>
<dbReference type="GO" id="GO:0009425">
    <property type="term" value="C:bacterial-type flagellum basal body"/>
    <property type="evidence" value="ECO:0007669"/>
    <property type="project" value="InterPro"/>
</dbReference>
<evidence type="ECO:0000256" key="1">
    <source>
        <dbReference type="ARBA" id="ARBA00002254"/>
    </source>
</evidence>
<evidence type="ECO:0000256" key="8">
    <source>
        <dbReference type="ARBA" id="ARBA00022989"/>
    </source>
</evidence>
<evidence type="ECO:0000256" key="9">
    <source>
        <dbReference type="ARBA" id="ARBA00023136"/>
    </source>
</evidence>
<dbReference type="AlphaFoldDB" id="A0AAU8AJ07"/>
<keyword evidence="6" id="KW-0812">Transmembrane</keyword>
<keyword evidence="4" id="KW-1003">Cell membrane</keyword>
<keyword evidence="12" id="KW-0969">Cilium</keyword>
<comment type="function">
    <text evidence="1 10">Controls the rotational direction of flagella during chemotaxis.</text>
</comment>
<evidence type="ECO:0000256" key="7">
    <source>
        <dbReference type="ARBA" id="ARBA00022779"/>
    </source>
</evidence>
<organism evidence="12">
    <name type="scientific">Alloyangia sp. H15</name>
    <dbReference type="NCBI Taxonomy" id="3029062"/>
    <lineage>
        <taxon>Bacteria</taxon>
        <taxon>Pseudomonadati</taxon>
        <taxon>Pseudomonadota</taxon>
        <taxon>Alphaproteobacteria</taxon>
        <taxon>Rhodobacterales</taxon>
        <taxon>Roseobacteraceae</taxon>
        <taxon>Alloyangia</taxon>
    </lineage>
</organism>
<evidence type="ECO:0000256" key="4">
    <source>
        <dbReference type="ARBA" id="ARBA00022475"/>
    </source>
</evidence>
<keyword evidence="9 10" id="KW-0472">Membrane</keyword>
<gene>
    <name evidence="12" type="ORF">PVT71_05690</name>
</gene>
<evidence type="ECO:0000256" key="6">
    <source>
        <dbReference type="ARBA" id="ARBA00022692"/>
    </source>
</evidence>
<accession>A0AAU8AJ07</accession>